<dbReference type="InterPro" id="IPR013783">
    <property type="entry name" value="Ig-like_fold"/>
</dbReference>
<keyword evidence="7" id="KW-1015">Disulfide bond</keyword>
<dbReference type="SUPFAM" id="SSF48726">
    <property type="entry name" value="Immunoglobulin"/>
    <property type="match status" value="1"/>
</dbReference>
<keyword evidence="9" id="KW-0491">MHC II</keyword>
<dbReference type="InterPro" id="IPR000353">
    <property type="entry name" value="MHC_II_b_N"/>
</dbReference>
<dbReference type="SMART" id="SM00921">
    <property type="entry name" value="MHC_II_beta"/>
    <property type="match status" value="1"/>
</dbReference>
<feature type="chain" id="PRO_5046062035" evidence="11">
    <location>
        <begin position="26"/>
        <end position="308"/>
    </location>
</feature>
<gene>
    <name evidence="14" type="primary">LOC107107484</name>
</gene>
<dbReference type="InterPro" id="IPR007110">
    <property type="entry name" value="Ig-like_dom"/>
</dbReference>
<dbReference type="Pfam" id="PF00969">
    <property type="entry name" value="MHC_II_beta"/>
    <property type="match status" value="1"/>
</dbReference>
<keyword evidence="6 10" id="KW-0472">Membrane</keyword>
<dbReference type="GeneID" id="107107484"/>
<dbReference type="PROSITE" id="PS00290">
    <property type="entry name" value="IG_MHC"/>
    <property type="match status" value="1"/>
</dbReference>
<name>A0ABM1JP90_GEKJA</name>
<dbReference type="Pfam" id="PF07654">
    <property type="entry name" value="C1-set"/>
    <property type="match status" value="1"/>
</dbReference>
<keyword evidence="8" id="KW-0325">Glycoprotein</keyword>
<evidence type="ECO:0000256" key="1">
    <source>
        <dbReference type="ARBA" id="ARBA00004479"/>
    </source>
</evidence>
<dbReference type="RefSeq" id="XP_015263277.1">
    <property type="nucleotide sequence ID" value="XM_015407791.1"/>
</dbReference>
<evidence type="ECO:0000313" key="13">
    <source>
        <dbReference type="Proteomes" id="UP000694871"/>
    </source>
</evidence>
<keyword evidence="4 10" id="KW-1133">Transmembrane helix</keyword>
<dbReference type="SUPFAM" id="SSF54452">
    <property type="entry name" value="MHC antigen-recognition domain"/>
    <property type="match status" value="1"/>
</dbReference>
<keyword evidence="13" id="KW-1185">Reference proteome</keyword>
<dbReference type="SMART" id="SM00407">
    <property type="entry name" value="IGc1"/>
    <property type="match status" value="1"/>
</dbReference>
<dbReference type="InterPro" id="IPR036179">
    <property type="entry name" value="Ig-like_dom_sf"/>
</dbReference>
<reference evidence="14" key="1">
    <citation type="submission" date="2025-08" db="UniProtKB">
        <authorList>
            <consortium name="RefSeq"/>
        </authorList>
    </citation>
    <scope>IDENTIFICATION</scope>
</reference>
<evidence type="ECO:0000256" key="10">
    <source>
        <dbReference type="SAM" id="Phobius"/>
    </source>
</evidence>
<evidence type="ECO:0000313" key="14">
    <source>
        <dbReference type="RefSeq" id="XP_015263277.1"/>
    </source>
</evidence>
<keyword evidence="5" id="KW-1064">Adaptive immunity</keyword>
<evidence type="ECO:0000256" key="3">
    <source>
        <dbReference type="ARBA" id="ARBA00022859"/>
    </source>
</evidence>
<dbReference type="InterPro" id="IPR011162">
    <property type="entry name" value="MHC_I/II-like_Ag-recog"/>
</dbReference>
<sequence>MGSGLILPGTLVLMVALLGPCTVHGRGGRLEPPPAAHFLFQSKVDCRFADGTRGEVRLLVRYIYGREEFVRFDSRRGEYEALTPLGEPDARLWNSQKESLDYVRDSVERYCCGSYKVEEGGGITLTRKDQPTVKISHTKAGPLAHHSLLLCTATGYYPSGVRFRWLKNGQEQTEGVGYADEVHNGDWTFLNQAMLETVPQRGDLYACQVEHSSRKEPFTVQWEPQSSNSAQSKVWTGALGAVLGVVFGAAGVSFYLRTRRGKERPPQYLLQGSSVSPNGSRPHIWETVSKFTTDSAPSPELICIRAAF</sequence>
<evidence type="ECO:0000256" key="6">
    <source>
        <dbReference type="ARBA" id="ARBA00023136"/>
    </source>
</evidence>
<keyword evidence="3" id="KW-0391">Immunity</keyword>
<keyword evidence="11" id="KW-0732">Signal</keyword>
<evidence type="ECO:0000256" key="11">
    <source>
        <dbReference type="SAM" id="SignalP"/>
    </source>
</evidence>
<evidence type="ECO:0000256" key="2">
    <source>
        <dbReference type="ARBA" id="ARBA00022692"/>
    </source>
</evidence>
<feature type="domain" description="Ig-like" evidence="12">
    <location>
        <begin position="131"/>
        <end position="219"/>
    </location>
</feature>
<dbReference type="PANTHER" id="PTHR19944:SF99">
    <property type="entry name" value="HLA CLASS II HISTOCOMPATIBILITY ANTIGEN, DRB1 BETA CHAIN"/>
    <property type="match status" value="1"/>
</dbReference>
<feature type="transmembrane region" description="Helical" evidence="10">
    <location>
        <begin position="234"/>
        <end position="256"/>
    </location>
</feature>
<evidence type="ECO:0000256" key="4">
    <source>
        <dbReference type="ARBA" id="ARBA00022989"/>
    </source>
</evidence>
<dbReference type="PANTHER" id="PTHR19944">
    <property type="entry name" value="MHC CLASS II-RELATED"/>
    <property type="match status" value="1"/>
</dbReference>
<evidence type="ECO:0000259" key="12">
    <source>
        <dbReference type="PROSITE" id="PS50835"/>
    </source>
</evidence>
<dbReference type="Gene3D" id="3.10.320.10">
    <property type="entry name" value="Class II Histocompatibility Antigen, M Beta Chain, Chain B, domain 1"/>
    <property type="match status" value="1"/>
</dbReference>
<evidence type="ECO:0000256" key="9">
    <source>
        <dbReference type="ARBA" id="ARBA00023182"/>
    </source>
</evidence>
<evidence type="ECO:0000256" key="5">
    <source>
        <dbReference type="ARBA" id="ARBA00023130"/>
    </source>
</evidence>
<feature type="signal peptide" evidence="11">
    <location>
        <begin position="1"/>
        <end position="25"/>
    </location>
</feature>
<dbReference type="Gene3D" id="2.60.40.10">
    <property type="entry name" value="Immunoglobulins"/>
    <property type="match status" value="1"/>
</dbReference>
<proteinExistence type="predicted"/>
<comment type="subcellular location">
    <subcellularLocation>
        <location evidence="1">Membrane</location>
        <topology evidence="1">Single-pass type I membrane protein</topology>
    </subcellularLocation>
</comment>
<dbReference type="InterPro" id="IPR003597">
    <property type="entry name" value="Ig_C1-set"/>
</dbReference>
<evidence type="ECO:0000256" key="7">
    <source>
        <dbReference type="ARBA" id="ARBA00023157"/>
    </source>
</evidence>
<organism evidence="13 14">
    <name type="scientific">Gekko japonicus</name>
    <name type="common">Schlegel's Japanese gecko</name>
    <dbReference type="NCBI Taxonomy" id="146911"/>
    <lineage>
        <taxon>Eukaryota</taxon>
        <taxon>Metazoa</taxon>
        <taxon>Chordata</taxon>
        <taxon>Craniata</taxon>
        <taxon>Vertebrata</taxon>
        <taxon>Euteleostomi</taxon>
        <taxon>Lepidosauria</taxon>
        <taxon>Squamata</taxon>
        <taxon>Bifurcata</taxon>
        <taxon>Gekkota</taxon>
        <taxon>Gekkonidae</taxon>
        <taxon>Gekkoninae</taxon>
        <taxon>Gekko</taxon>
    </lineage>
</organism>
<protein>
    <submittedName>
        <fullName evidence="14">H-2 class II histocompatibility antigen, E-S beta chain-like</fullName>
    </submittedName>
</protein>
<accession>A0ABM1JP90</accession>
<dbReference type="InterPro" id="IPR014745">
    <property type="entry name" value="MHC_II_a/b_N"/>
</dbReference>
<dbReference type="Proteomes" id="UP000694871">
    <property type="component" value="Unplaced"/>
</dbReference>
<dbReference type="InterPro" id="IPR050160">
    <property type="entry name" value="MHC/Immunoglobulin"/>
</dbReference>
<dbReference type="InterPro" id="IPR003006">
    <property type="entry name" value="Ig/MHC_CS"/>
</dbReference>
<evidence type="ECO:0000256" key="8">
    <source>
        <dbReference type="ARBA" id="ARBA00023180"/>
    </source>
</evidence>
<dbReference type="PROSITE" id="PS50835">
    <property type="entry name" value="IG_LIKE"/>
    <property type="match status" value="1"/>
</dbReference>
<keyword evidence="2 10" id="KW-0812">Transmembrane</keyword>